<dbReference type="OrthoDB" id="9779865at2"/>
<gene>
    <name evidence="2" type="ORF">ESP62_004500</name>
</gene>
<accession>A0A641AR65</accession>
<feature type="signal peptide" evidence="1">
    <location>
        <begin position="1"/>
        <end position="29"/>
    </location>
</feature>
<dbReference type="InterPro" id="IPR042229">
    <property type="entry name" value="Listeria/Bacterioides_rpt_sf"/>
</dbReference>
<evidence type="ECO:0000313" key="3">
    <source>
        <dbReference type="Proteomes" id="UP001515100"/>
    </source>
</evidence>
<name>A0A641AR65_9ACTN</name>
<keyword evidence="1" id="KW-0732">Signal</keyword>
<sequence>MTLRPAALLCALTVAVAATTVGLAPPAAAATGIGDVETLVSTASSCDEPTSIELTKDVSAPALRLDVACTFTIDLEGHTLALGNVNALADRTTLTIDDSSAAKTGTLAVDASDMPDDESYAGLWIRDSSRLVVNGGTVTAEARTGPGVGDEDGGATVVVTGGSLDATGVDGAGVGGGALGSGSGGTTTITGGTVVATSTSDQVGAGSAGIGAGALGSGATITIGGTAEVTATGSVYGPGIGGGYQGSGSTISIGGTADVTATAGRGGAGVGGSQDGQAATVSITSGAVTATGTAGGAGIGAGTRGVAGSVVTVAGGTVVASAAPGASPEVGGDIGGAGIGSGFGSGAGTIAISGGSVTATGALHSAGIGGSSSTGGTITIGDAATVEAAGGAGGAGIGGGAVSGQAEPDVTVGAGGTVTIGTGAGSAGPTVTATGGFGAAGIGGGQDSNGAAVTIARGADVTASGGEGASVVGRGAGVSTSTFGSLQLAGTLHVPAEQTLEVPAGATATIANTGVITDAGDDEPSDDEAGGRIIGPGTIANGGVILLPTEQVLAVPAATVTGRHHQVSFDTAGGTTVAAVRVFAPSFVQGGRTFPADPVLAGRTFLGWNTEADGSGNPFSSTSVLAGSSTGAPVEVTAYAQWSPVVPPVDPPVDPPVTPPAANAPVIALQPSITGTAREGRTLTAAANASIGATLTYQWLADGVPIARATASTLPLGKAQAARRISVQVTASAPGSATVVKTSPRTRLVASSGKRLVVSSSRIRRGTSFRVAASGLRPGQVVRVVLDGRTAWKGRADRAGTVSRTVRFATSVRTGSRRVKVVGSNARGRQTYAISTRVRLVR</sequence>
<evidence type="ECO:0000313" key="2">
    <source>
        <dbReference type="EMBL" id="KAA1380445.1"/>
    </source>
</evidence>
<dbReference type="Gene3D" id="2.60.40.2700">
    <property type="match status" value="1"/>
</dbReference>
<dbReference type="AlphaFoldDB" id="A0A641AR65"/>
<organism evidence="2 3">
    <name type="scientific">Aeromicrobium fastidiosum</name>
    <dbReference type="NCBI Taxonomy" id="52699"/>
    <lineage>
        <taxon>Bacteria</taxon>
        <taxon>Bacillati</taxon>
        <taxon>Actinomycetota</taxon>
        <taxon>Actinomycetes</taxon>
        <taxon>Propionibacteriales</taxon>
        <taxon>Nocardioidaceae</taxon>
        <taxon>Aeromicrobium</taxon>
    </lineage>
</organism>
<reference evidence="2" key="1">
    <citation type="submission" date="2019-09" db="EMBL/GenBank/DDBJ databases">
        <authorList>
            <person name="Li J."/>
        </authorList>
    </citation>
    <scope>NUCLEOTIDE SEQUENCE [LARGE SCALE GENOMIC DNA]</scope>
    <source>
        <strain evidence="2">NRBC 14897</strain>
    </source>
</reference>
<feature type="chain" id="PRO_5024812837" evidence="1">
    <location>
        <begin position="30"/>
        <end position="842"/>
    </location>
</feature>
<proteinExistence type="predicted"/>
<protein>
    <submittedName>
        <fullName evidence="2">InlB B-repeat-containing protein</fullName>
    </submittedName>
</protein>
<dbReference type="EMBL" id="SDPP02000001">
    <property type="protein sequence ID" value="KAA1380445.1"/>
    <property type="molecule type" value="Genomic_DNA"/>
</dbReference>
<comment type="caution">
    <text evidence="2">The sequence shown here is derived from an EMBL/GenBank/DDBJ whole genome shotgun (WGS) entry which is preliminary data.</text>
</comment>
<dbReference type="Proteomes" id="UP001515100">
    <property type="component" value="Unassembled WGS sequence"/>
</dbReference>
<dbReference type="RefSeq" id="WP_129180915.1">
    <property type="nucleotide sequence ID" value="NZ_JAGIOG010000001.1"/>
</dbReference>
<evidence type="ECO:0000256" key="1">
    <source>
        <dbReference type="SAM" id="SignalP"/>
    </source>
</evidence>
<keyword evidence="3" id="KW-1185">Reference proteome</keyword>
<dbReference type="Gene3D" id="2.60.40.4270">
    <property type="entry name" value="Listeria-Bacteroides repeat domain"/>
    <property type="match status" value="1"/>
</dbReference>